<dbReference type="EMBL" id="RQTK01000071">
    <property type="protein sequence ID" value="RUS88918.1"/>
    <property type="molecule type" value="Genomic_DNA"/>
</dbReference>
<evidence type="ECO:0000256" key="3">
    <source>
        <dbReference type="ARBA" id="ARBA00022989"/>
    </source>
</evidence>
<reference evidence="6 7" key="1">
    <citation type="submission" date="2019-01" db="EMBL/GenBank/DDBJ databases">
        <title>A draft genome assembly of the solar-powered sea slug Elysia chlorotica.</title>
        <authorList>
            <person name="Cai H."/>
            <person name="Li Q."/>
            <person name="Fang X."/>
            <person name="Li J."/>
            <person name="Curtis N.E."/>
            <person name="Altenburger A."/>
            <person name="Shibata T."/>
            <person name="Feng M."/>
            <person name="Maeda T."/>
            <person name="Schwartz J.A."/>
            <person name="Shigenobu S."/>
            <person name="Lundholm N."/>
            <person name="Nishiyama T."/>
            <person name="Yang H."/>
            <person name="Hasebe M."/>
            <person name="Li S."/>
            <person name="Pierce S.K."/>
            <person name="Wang J."/>
        </authorList>
    </citation>
    <scope>NUCLEOTIDE SEQUENCE [LARGE SCALE GENOMIC DNA]</scope>
    <source>
        <strain evidence="6">EC2010</strain>
        <tissue evidence="6">Whole organism of an adult</tissue>
    </source>
</reference>
<comment type="subcellular location">
    <subcellularLocation>
        <location evidence="1">Membrane</location>
        <topology evidence="1">Multi-pass membrane protein</topology>
    </subcellularLocation>
</comment>
<feature type="transmembrane region" description="Helical" evidence="5">
    <location>
        <begin position="167"/>
        <end position="192"/>
    </location>
</feature>
<evidence type="ECO:0000313" key="6">
    <source>
        <dbReference type="EMBL" id="RUS88918.1"/>
    </source>
</evidence>
<keyword evidence="7" id="KW-1185">Reference proteome</keyword>
<organism evidence="6 7">
    <name type="scientific">Elysia chlorotica</name>
    <name type="common">Eastern emerald elysia</name>
    <name type="synonym">Sea slug</name>
    <dbReference type="NCBI Taxonomy" id="188477"/>
    <lineage>
        <taxon>Eukaryota</taxon>
        <taxon>Metazoa</taxon>
        <taxon>Spiralia</taxon>
        <taxon>Lophotrochozoa</taxon>
        <taxon>Mollusca</taxon>
        <taxon>Gastropoda</taxon>
        <taxon>Heterobranchia</taxon>
        <taxon>Euthyneura</taxon>
        <taxon>Panpulmonata</taxon>
        <taxon>Sacoglossa</taxon>
        <taxon>Placobranchoidea</taxon>
        <taxon>Plakobranchidae</taxon>
        <taxon>Elysia</taxon>
    </lineage>
</organism>
<dbReference type="Gene3D" id="1.20.140.150">
    <property type="match status" value="1"/>
</dbReference>
<dbReference type="OrthoDB" id="6157359at2759"/>
<dbReference type="InterPro" id="IPR004031">
    <property type="entry name" value="PMP22/EMP/MP20/Claudin"/>
</dbReference>
<keyword evidence="3 5" id="KW-1133">Transmembrane helix</keyword>
<keyword evidence="4 5" id="KW-0472">Membrane</keyword>
<protein>
    <recommendedName>
        <fullName evidence="8">Claudin</fullName>
    </recommendedName>
</protein>
<evidence type="ECO:0000313" key="7">
    <source>
        <dbReference type="Proteomes" id="UP000271974"/>
    </source>
</evidence>
<evidence type="ECO:0000256" key="4">
    <source>
        <dbReference type="ARBA" id="ARBA00023136"/>
    </source>
</evidence>
<evidence type="ECO:0000256" key="2">
    <source>
        <dbReference type="ARBA" id="ARBA00022692"/>
    </source>
</evidence>
<dbReference type="Proteomes" id="UP000271974">
    <property type="component" value="Unassembled WGS sequence"/>
</dbReference>
<feature type="transmembrane region" description="Helical" evidence="5">
    <location>
        <begin position="12"/>
        <end position="31"/>
    </location>
</feature>
<proteinExistence type="predicted"/>
<evidence type="ECO:0008006" key="8">
    <source>
        <dbReference type="Google" id="ProtNLM"/>
    </source>
</evidence>
<name>A0A3S1BQB7_ELYCH</name>
<evidence type="ECO:0000256" key="5">
    <source>
        <dbReference type="SAM" id="Phobius"/>
    </source>
</evidence>
<dbReference type="PANTHER" id="PTHR10671:SF108">
    <property type="entry name" value="CLAUDIN FAMILY PROTEIN-RELATED"/>
    <property type="match status" value="1"/>
</dbReference>
<dbReference type="Pfam" id="PF13903">
    <property type="entry name" value="Claudin_2"/>
    <property type="match status" value="1"/>
</dbReference>
<keyword evidence="2 5" id="KW-0812">Transmembrane</keyword>
<feature type="transmembrane region" description="Helical" evidence="5">
    <location>
        <begin position="132"/>
        <end position="155"/>
    </location>
</feature>
<gene>
    <name evidence="6" type="ORF">EGW08_003357</name>
</gene>
<evidence type="ECO:0000256" key="1">
    <source>
        <dbReference type="ARBA" id="ARBA00004141"/>
    </source>
</evidence>
<accession>A0A3S1BQB7</accession>
<comment type="caution">
    <text evidence="6">The sequence shown here is derived from an EMBL/GenBank/DDBJ whole genome shotgun (WGS) entry which is preliminary data.</text>
</comment>
<sequence length="194" mass="21164">MGCSKPIVKVSLICLIIGLIIFVIGYAAPYWSKFDLEAAPSVIDRHYYRGTVHAGLWETCEDYERWSSEQGRGRRYRIDECFSFLGHPDKHPISKELRAAQFIETLGLIGVVATITILLLELCVDSLKGKRIVSIIAALCCLASGGCILLGTIVYGSQDAITDSLSWAFALTIVSGVLFVIIGIVILVGAVLNK</sequence>
<feature type="transmembrane region" description="Helical" evidence="5">
    <location>
        <begin position="99"/>
        <end position="120"/>
    </location>
</feature>
<dbReference type="GO" id="GO:0005886">
    <property type="term" value="C:plasma membrane"/>
    <property type="evidence" value="ECO:0007669"/>
    <property type="project" value="TreeGrafter"/>
</dbReference>
<dbReference type="InterPro" id="IPR050579">
    <property type="entry name" value="PMP-22/EMP/MP20-like"/>
</dbReference>
<dbReference type="AlphaFoldDB" id="A0A3S1BQB7"/>
<dbReference type="PANTHER" id="PTHR10671">
    <property type="entry name" value="EPITHELIAL MEMBRANE PROTEIN-RELATED"/>
    <property type="match status" value="1"/>
</dbReference>